<protein>
    <recommendedName>
        <fullName evidence="3">Nucleotidyltransferase domain-containing protein</fullName>
    </recommendedName>
</protein>
<sequence length="234" mass="25741">MTLDELVQQIRQVHGNALQAVVLYGSAASGEEIAGHSDFNVMVLAESLALPQLRALGQTMRAWQEAGNPPVLELTTLEWRASADIFPMEYADILERHRVLTGVLPLDGVSVRRADLRLQVEQEAMGKLLRLRRGVMVAGTDAERQRDLLRQSVSTLLVIFRAVLRLDGEVPPKDAQQVIDAVSTRCGFDPEPYQQAAALRRGVALATKDVEALLEGYVAGMTTLVRYLDALDGR</sequence>
<gene>
    <name evidence="1" type="ORF">DGD08_16500</name>
</gene>
<reference evidence="1 2" key="1">
    <citation type="journal article" date="2018" name="Nat. Biotechnol.">
        <title>A standardized bacterial taxonomy based on genome phylogeny substantially revises the tree of life.</title>
        <authorList>
            <person name="Parks D.H."/>
            <person name="Chuvochina M."/>
            <person name="Waite D.W."/>
            <person name="Rinke C."/>
            <person name="Skarshewski A."/>
            <person name="Chaumeil P.A."/>
            <person name="Hugenholtz P."/>
        </authorList>
    </citation>
    <scope>NUCLEOTIDE SEQUENCE [LARGE SCALE GENOMIC DNA]</scope>
    <source>
        <strain evidence="1">UBA8844</strain>
    </source>
</reference>
<proteinExistence type="predicted"/>
<dbReference type="InterPro" id="IPR043519">
    <property type="entry name" value="NT_sf"/>
</dbReference>
<organism evidence="1 2">
    <name type="scientific">Gemmatimonas aurantiaca</name>
    <dbReference type="NCBI Taxonomy" id="173480"/>
    <lineage>
        <taxon>Bacteria</taxon>
        <taxon>Pseudomonadati</taxon>
        <taxon>Gemmatimonadota</taxon>
        <taxon>Gemmatimonadia</taxon>
        <taxon>Gemmatimonadales</taxon>
        <taxon>Gemmatimonadaceae</taxon>
        <taxon>Gemmatimonas</taxon>
    </lineage>
</organism>
<evidence type="ECO:0000313" key="1">
    <source>
        <dbReference type="EMBL" id="HCT58803.1"/>
    </source>
</evidence>
<name>A0A3D4VCH2_9BACT</name>
<evidence type="ECO:0000313" key="2">
    <source>
        <dbReference type="Proteomes" id="UP000264071"/>
    </source>
</evidence>
<dbReference type="EMBL" id="DPIY01000011">
    <property type="protein sequence ID" value="HCT58803.1"/>
    <property type="molecule type" value="Genomic_DNA"/>
</dbReference>
<dbReference type="Proteomes" id="UP000264071">
    <property type="component" value="Unassembled WGS sequence"/>
</dbReference>
<evidence type="ECO:0008006" key="3">
    <source>
        <dbReference type="Google" id="ProtNLM"/>
    </source>
</evidence>
<dbReference type="Gene3D" id="3.30.460.10">
    <property type="entry name" value="Beta Polymerase, domain 2"/>
    <property type="match status" value="1"/>
</dbReference>
<dbReference type="SUPFAM" id="SSF81301">
    <property type="entry name" value="Nucleotidyltransferase"/>
    <property type="match status" value="1"/>
</dbReference>
<dbReference type="OMA" id="IFPMEFL"/>
<accession>A0A3D4VCH2</accession>
<dbReference type="AlphaFoldDB" id="A0A3D4VCH2"/>
<comment type="caution">
    <text evidence="1">The sequence shown here is derived from an EMBL/GenBank/DDBJ whole genome shotgun (WGS) entry which is preliminary data.</text>
</comment>